<organism evidence="4 5">
    <name type="scientific">Paenibacillus validus</name>
    <dbReference type="NCBI Taxonomy" id="44253"/>
    <lineage>
        <taxon>Bacteria</taxon>
        <taxon>Bacillati</taxon>
        <taxon>Bacillota</taxon>
        <taxon>Bacilli</taxon>
        <taxon>Bacillales</taxon>
        <taxon>Paenibacillaceae</taxon>
        <taxon>Paenibacillus</taxon>
    </lineage>
</organism>
<dbReference type="EMBL" id="WNZX01000011">
    <property type="protein sequence ID" value="MUG71902.1"/>
    <property type="molecule type" value="Genomic_DNA"/>
</dbReference>
<dbReference type="RefSeq" id="WP_155614932.1">
    <property type="nucleotide sequence ID" value="NZ_WNZX01000011.1"/>
</dbReference>
<evidence type="ECO:0000256" key="3">
    <source>
        <dbReference type="SAM" id="Phobius"/>
    </source>
</evidence>
<keyword evidence="5" id="KW-1185">Reference proteome</keyword>
<proteinExistence type="predicted"/>
<feature type="coiled-coil region" evidence="1">
    <location>
        <begin position="103"/>
        <end position="130"/>
    </location>
</feature>
<keyword evidence="3" id="KW-0472">Membrane</keyword>
<feature type="transmembrane region" description="Helical" evidence="3">
    <location>
        <begin position="58"/>
        <end position="78"/>
    </location>
</feature>
<keyword evidence="1" id="KW-0175">Coiled coil</keyword>
<reference evidence="4 5" key="1">
    <citation type="submission" date="2019-11" db="EMBL/GenBank/DDBJ databases">
        <title>Draft genome sequences of five Paenibacillus species of dairy origin.</title>
        <authorList>
            <person name="Olajide A.M."/>
            <person name="Chen S."/>
            <person name="Lapointe G."/>
        </authorList>
    </citation>
    <scope>NUCLEOTIDE SEQUENCE [LARGE SCALE GENOMIC DNA]</scope>
    <source>
        <strain evidence="4 5">2CS3</strain>
    </source>
</reference>
<name>A0A7X3CT10_9BACL</name>
<evidence type="ECO:0000256" key="2">
    <source>
        <dbReference type="SAM" id="MobiDB-lite"/>
    </source>
</evidence>
<feature type="region of interest" description="Disordered" evidence="2">
    <location>
        <begin position="1"/>
        <end position="20"/>
    </location>
</feature>
<evidence type="ECO:0000256" key="1">
    <source>
        <dbReference type="SAM" id="Coils"/>
    </source>
</evidence>
<evidence type="ECO:0000313" key="4">
    <source>
        <dbReference type="EMBL" id="MUG71902.1"/>
    </source>
</evidence>
<keyword evidence="3" id="KW-1133">Transmembrane helix</keyword>
<dbReference type="Proteomes" id="UP000450917">
    <property type="component" value="Unassembled WGS sequence"/>
</dbReference>
<accession>A0A7X3CT10</accession>
<keyword evidence="3" id="KW-0812">Transmembrane</keyword>
<evidence type="ECO:0000313" key="5">
    <source>
        <dbReference type="Proteomes" id="UP000450917"/>
    </source>
</evidence>
<dbReference type="AlphaFoldDB" id="A0A7X3CT10"/>
<protein>
    <submittedName>
        <fullName evidence="4">Uncharacterized protein</fullName>
    </submittedName>
</protein>
<sequence>MTMNKTPNGQPGKEDLPFEYERHPDSTYFHETRRPSHPYAPLPIRSQTYRKPWYRHGWLWLLVALLGIAGVVAALWAVAGSMDGVGRAVQEQTGALREQTGVLASAGDELKRLTASVNRLTDTIEEAIRNLRSAM</sequence>
<comment type="caution">
    <text evidence="4">The sequence shown here is derived from an EMBL/GenBank/DDBJ whole genome shotgun (WGS) entry which is preliminary data.</text>
</comment>
<gene>
    <name evidence="4" type="ORF">GNP93_14615</name>
</gene>